<evidence type="ECO:0000256" key="1">
    <source>
        <dbReference type="SAM" id="Phobius"/>
    </source>
</evidence>
<keyword evidence="3" id="KW-1185">Reference proteome</keyword>
<organism evidence="2 3">
    <name type="scientific">Longibaculum muris</name>
    <dbReference type="NCBI Taxonomy" id="1796628"/>
    <lineage>
        <taxon>Bacteria</taxon>
        <taxon>Bacillati</taxon>
        <taxon>Bacillota</taxon>
        <taxon>Erysipelotrichia</taxon>
        <taxon>Erysipelotrichales</taxon>
        <taxon>Coprobacillaceae</taxon>
        <taxon>Longibaculum</taxon>
    </lineage>
</organism>
<dbReference type="Proteomes" id="UP000295515">
    <property type="component" value="Unassembled WGS sequence"/>
</dbReference>
<keyword evidence="1" id="KW-1133">Transmembrane helix</keyword>
<comment type="caution">
    <text evidence="2">The sequence shown here is derived from an EMBL/GenBank/DDBJ whole genome shotgun (WGS) entry which is preliminary data.</text>
</comment>
<dbReference type="InterPro" id="IPR012902">
    <property type="entry name" value="N_methyl_site"/>
</dbReference>
<keyword evidence="1" id="KW-0472">Membrane</keyword>
<proteinExistence type="predicted"/>
<dbReference type="RefSeq" id="WP_066449515.1">
    <property type="nucleotide sequence ID" value="NZ_JANKBF010000006.1"/>
</dbReference>
<evidence type="ECO:0000313" key="3">
    <source>
        <dbReference type="Proteomes" id="UP000295515"/>
    </source>
</evidence>
<dbReference type="GeneID" id="98914800"/>
<dbReference type="AlphaFoldDB" id="A0A4R3Z6R9"/>
<sequence length="496" mass="57323">MKKSKGFTLVEIIVSIAIGSIVLLIAGGIILSSSNFLTTTTEMDLDKRCIDSITDYVRDEIKYSTDVRFIEQDNSMVPNYLEDSDWHYFYIKDNELYHDGARVFDKNFTNKKNLSIAMKGDGTSQSNQRLDIKYNLVNNKNEVTYTNRDTVIFLNLSTNKQILEQTFYTSDYKQLSNDGYWLFYANKDKGIIDQSDNDNTIEGDGTVADQLLSMDLGTNRWFYSSSYFYREGDRVFHNGYWWLYNNTTNSGCDEPGVSSSFWKRLTSEWTLNSKYSLGDVIIYNGKYYRNLGLLPYNPVPDNIWNKNWEEISEEEAKSTKYEIKPNEYANYDEKTIISKLDKIDLSKIVDYDPKKNSQYPVFFSDPPTDPSGFVRILDTSVTGTFYHYYYRVFNNDAKPGEKSNGKFGWQEIKLDYDENSAYVKGDSILSVANNGSVKSHFEAQCDILTDETLDVIKNYTTNIANTGYYEGQLYSNYLNPGGEYNTSYGLVWKKLY</sequence>
<protein>
    <submittedName>
        <fullName evidence="2">Prepilin-type N-terminal cleavage/methylation domain-containing protein</fullName>
    </submittedName>
</protein>
<feature type="transmembrane region" description="Helical" evidence="1">
    <location>
        <begin position="12"/>
        <end position="31"/>
    </location>
</feature>
<dbReference type="PROSITE" id="PS00409">
    <property type="entry name" value="PROKAR_NTER_METHYL"/>
    <property type="match status" value="1"/>
</dbReference>
<gene>
    <name evidence="2" type="ORF">EDD60_104107</name>
</gene>
<reference evidence="2 3" key="1">
    <citation type="submission" date="2019-03" db="EMBL/GenBank/DDBJ databases">
        <title>Genomic Encyclopedia of Type Strains, Phase IV (KMG-IV): sequencing the most valuable type-strain genomes for metagenomic binning, comparative biology and taxonomic classification.</title>
        <authorList>
            <person name="Goeker M."/>
        </authorList>
    </citation>
    <scope>NUCLEOTIDE SEQUENCE [LARGE SCALE GENOMIC DNA]</scope>
    <source>
        <strain evidence="2 3">DSM 29487</strain>
    </source>
</reference>
<accession>A0A4R3Z6R9</accession>
<dbReference type="Gene3D" id="2.10.10.90">
    <property type="match status" value="1"/>
</dbReference>
<name>A0A4R3Z6R9_9FIRM</name>
<dbReference type="NCBIfam" id="TIGR02532">
    <property type="entry name" value="IV_pilin_GFxxxE"/>
    <property type="match status" value="1"/>
</dbReference>
<dbReference type="Pfam" id="PF07963">
    <property type="entry name" value="N_methyl"/>
    <property type="match status" value="1"/>
</dbReference>
<keyword evidence="1" id="KW-0812">Transmembrane</keyword>
<dbReference type="EMBL" id="SMCQ01000004">
    <property type="protein sequence ID" value="TCW01288.1"/>
    <property type="molecule type" value="Genomic_DNA"/>
</dbReference>
<evidence type="ECO:0000313" key="2">
    <source>
        <dbReference type="EMBL" id="TCW01288.1"/>
    </source>
</evidence>